<dbReference type="RefSeq" id="WP_063871650.1">
    <property type="nucleotide sequence ID" value="NZ_CAWMRI010000044.1"/>
</dbReference>
<dbReference type="Proteomes" id="UP000076555">
    <property type="component" value="Unassembled WGS sequence"/>
</dbReference>
<keyword evidence="1 2" id="KW-0597">Phosphoprotein</keyword>
<dbReference type="EMBL" id="LWAJ01000044">
    <property type="protein sequence ID" value="KZL51118.1"/>
    <property type="molecule type" value="Genomic_DNA"/>
</dbReference>
<feature type="domain" description="Response regulatory" evidence="3">
    <location>
        <begin position="12"/>
        <end position="130"/>
    </location>
</feature>
<evidence type="ECO:0000256" key="2">
    <source>
        <dbReference type="PROSITE-ProRule" id="PRU00169"/>
    </source>
</evidence>
<dbReference type="InterPro" id="IPR001789">
    <property type="entry name" value="Sig_transdc_resp-reg_receiver"/>
</dbReference>
<feature type="modified residue" description="4-aspartylphosphate" evidence="2">
    <location>
        <position position="61"/>
    </location>
</feature>
<dbReference type="PANTHER" id="PTHR44591:SF3">
    <property type="entry name" value="RESPONSE REGULATORY DOMAIN-CONTAINING PROTEIN"/>
    <property type="match status" value="1"/>
</dbReference>
<reference evidence="4 5" key="1">
    <citation type="submission" date="2016-04" db="EMBL/GenBank/DDBJ databases">
        <title>Draft Genome Assembly of the Bloom-forming Cyanobacterium Nodularia spumigena Strain CENA596 in Shrimp Production Ponds.</title>
        <authorList>
            <person name="Popin R.V."/>
            <person name="Rigonato J."/>
            <person name="Abreu V.A."/>
            <person name="Andreote A.P."/>
            <person name="Silveira S.B."/>
            <person name="Odebrecht C."/>
            <person name="Fiore M.F."/>
        </authorList>
    </citation>
    <scope>NUCLEOTIDE SEQUENCE [LARGE SCALE GENOMIC DNA]</scope>
    <source>
        <strain evidence="4 5">CENA596</strain>
    </source>
</reference>
<evidence type="ECO:0000313" key="5">
    <source>
        <dbReference type="Proteomes" id="UP000076555"/>
    </source>
</evidence>
<dbReference type="OrthoDB" id="1901654at2"/>
<evidence type="ECO:0000256" key="1">
    <source>
        <dbReference type="ARBA" id="ARBA00022553"/>
    </source>
</evidence>
<evidence type="ECO:0000313" key="4">
    <source>
        <dbReference type="EMBL" id="KZL51118.1"/>
    </source>
</evidence>
<organism evidence="4 5">
    <name type="scientific">Nodularia spumigena CENA596</name>
    <dbReference type="NCBI Taxonomy" id="1819295"/>
    <lineage>
        <taxon>Bacteria</taxon>
        <taxon>Bacillati</taxon>
        <taxon>Cyanobacteriota</taxon>
        <taxon>Cyanophyceae</taxon>
        <taxon>Nostocales</taxon>
        <taxon>Nodulariaceae</taxon>
        <taxon>Nodularia</taxon>
    </lineage>
</organism>
<dbReference type="AlphaFoldDB" id="A0A166KH69"/>
<proteinExistence type="predicted"/>
<dbReference type="SUPFAM" id="SSF52172">
    <property type="entry name" value="CheY-like"/>
    <property type="match status" value="1"/>
</dbReference>
<keyword evidence="4" id="KW-0418">Kinase</keyword>
<dbReference type="Pfam" id="PF00072">
    <property type="entry name" value="Response_reg"/>
    <property type="match status" value="1"/>
</dbReference>
<gene>
    <name evidence="4" type="ORF">A2T98_03975</name>
</gene>
<dbReference type="CDD" id="cd17580">
    <property type="entry name" value="REC_2_DhkD-like"/>
    <property type="match status" value="1"/>
</dbReference>
<name>A0A166KH69_NODSP</name>
<dbReference type="PROSITE" id="PS50110">
    <property type="entry name" value="RESPONSE_REGULATORY"/>
    <property type="match status" value="1"/>
</dbReference>
<dbReference type="PANTHER" id="PTHR44591">
    <property type="entry name" value="STRESS RESPONSE REGULATOR PROTEIN 1"/>
    <property type="match status" value="1"/>
</dbReference>
<sequence length="148" mass="16014">MYTQSTAVKGLRLLVVDDDADTRQILNILFELEGAKVIAVASASEALEVISQFKPDILISDISLPDESGYSLLPKVRGLMAAQGKQIPAIALTGYAREEDRIYAFASGFQTHLCKPINLDELVSEVASLAECEPGICLTGELTSQGWR</sequence>
<dbReference type="Gene3D" id="3.40.50.2300">
    <property type="match status" value="1"/>
</dbReference>
<keyword evidence="4" id="KW-0808">Transferase</keyword>
<dbReference type="GO" id="GO:0000160">
    <property type="term" value="P:phosphorelay signal transduction system"/>
    <property type="evidence" value="ECO:0007669"/>
    <property type="project" value="InterPro"/>
</dbReference>
<dbReference type="SMART" id="SM00448">
    <property type="entry name" value="REC"/>
    <property type="match status" value="1"/>
</dbReference>
<protein>
    <submittedName>
        <fullName evidence="4">Histidine kinase</fullName>
    </submittedName>
</protein>
<accession>A0A166KH69</accession>
<dbReference type="InterPro" id="IPR011006">
    <property type="entry name" value="CheY-like_superfamily"/>
</dbReference>
<comment type="caution">
    <text evidence="4">The sequence shown here is derived from an EMBL/GenBank/DDBJ whole genome shotgun (WGS) entry which is preliminary data.</text>
</comment>
<dbReference type="InterPro" id="IPR050595">
    <property type="entry name" value="Bact_response_regulator"/>
</dbReference>
<dbReference type="GO" id="GO:0016301">
    <property type="term" value="F:kinase activity"/>
    <property type="evidence" value="ECO:0007669"/>
    <property type="project" value="UniProtKB-KW"/>
</dbReference>
<evidence type="ECO:0000259" key="3">
    <source>
        <dbReference type="PROSITE" id="PS50110"/>
    </source>
</evidence>